<keyword evidence="2" id="KW-1185">Reference proteome</keyword>
<evidence type="ECO:0000313" key="2">
    <source>
        <dbReference type="Proteomes" id="UP000278627"/>
    </source>
</evidence>
<dbReference type="EMBL" id="UZAD01000453">
    <property type="protein sequence ID" value="VDN83850.1"/>
    <property type="molecule type" value="Genomic_DNA"/>
</dbReference>
<name>A0A0N4T3B4_BRUPA</name>
<dbReference type="WBParaSite" id="BPAG_0000269401-mRNA-1">
    <property type="protein sequence ID" value="BPAG_0000269401-mRNA-1"/>
    <property type="gene ID" value="BPAG_0000269401"/>
</dbReference>
<sequence>MNILCTVEDSSIFAWKIALKIDQKIAPPNILMQVMNCCSRIKVDDSMSIIDDARMQKMNGLRQTINSKYYQKLLNLMCMQHSSFSIIYNLTVSWINGHYKLIRSISRDVMHAPTILVTKA</sequence>
<organism evidence="3">
    <name type="scientific">Brugia pahangi</name>
    <name type="common">Filarial nematode worm</name>
    <dbReference type="NCBI Taxonomy" id="6280"/>
    <lineage>
        <taxon>Eukaryota</taxon>
        <taxon>Metazoa</taxon>
        <taxon>Ecdysozoa</taxon>
        <taxon>Nematoda</taxon>
        <taxon>Chromadorea</taxon>
        <taxon>Rhabditida</taxon>
        <taxon>Spirurina</taxon>
        <taxon>Spiruromorpha</taxon>
        <taxon>Filarioidea</taxon>
        <taxon>Onchocercidae</taxon>
        <taxon>Brugia</taxon>
    </lineage>
</organism>
<reference evidence="3" key="1">
    <citation type="submission" date="2017-02" db="UniProtKB">
        <authorList>
            <consortium name="WormBaseParasite"/>
        </authorList>
    </citation>
    <scope>IDENTIFICATION</scope>
</reference>
<gene>
    <name evidence="1" type="ORF">BPAG_LOCUS2664</name>
</gene>
<dbReference type="Proteomes" id="UP000278627">
    <property type="component" value="Unassembled WGS sequence"/>
</dbReference>
<reference evidence="1 2" key="2">
    <citation type="submission" date="2018-11" db="EMBL/GenBank/DDBJ databases">
        <authorList>
            <consortium name="Pathogen Informatics"/>
        </authorList>
    </citation>
    <scope>NUCLEOTIDE SEQUENCE [LARGE SCALE GENOMIC DNA]</scope>
</reference>
<protein>
    <submittedName>
        <fullName evidence="1 3">Uncharacterized protein</fullName>
    </submittedName>
</protein>
<evidence type="ECO:0000313" key="3">
    <source>
        <dbReference type="WBParaSite" id="BPAG_0000269401-mRNA-1"/>
    </source>
</evidence>
<accession>A0A0N4T3B4</accession>
<dbReference type="AlphaFoldDB" id="A0A0N4T3B4"/>
<proteinExistence type="predicted"/>
<evidence type="ECO:0000313" key="1">
    <source>
        <dbReference type="EMBL" id="VDN83850.1"/>
    </source>
</evidence>